<gene>
    <name evidence="3" type="ORF">OTUT144_0144</name>
</gene>
<accession>A0A0F3RNI3</accession>
<protein>
    <submittedName>
        <fullName evidence="3">Shikimate kinase family protein</fullName>
    </submittedName>
</protein>
<keyword evidence="3" id="KW-0808">Transferase</keyword>
<evidence type="ECO:0000256" key="1">
    <source>
        <dbReference type="ARBA" id="ARBA00022605"/>
    </source>
</evidence>
<comment type="caution">
    <text evidence="3">The sequence shown here is derived from an EMBL/GenBank/DDBJ whole genome shotgun (WGS) entry which is preliminary data.</text>
</comment>
<dbReference type="GO" id="GO:0005829">
    <property type="term" value="C:cytosol"/>
    <property type="evidence" value="ECO:0007669"/>
    <property type="project" value="TreeGrafter"/>
</dbReference>
<dbReference type="PANTHER" id="PTHR21087:SF16">
    <property type="entry name" value="SHIKIMATE KINASE 1, CHLOROPLASTIC"/>
    <property type="match status" value="1"/>
</dbReference>
<dbReference type="GO" id="GO:0008652">
    <property type="term" value="P:amino acid biosynthetic process"/>
    <property type="evidence" value="ECO:0007669"/>
    <property type="project" value="UniProtKB-KW"/>
</dbReference>
<dbReference type="Pfam" id="PF01202">
    <property type="entry name" value="SKI"/>
    <property type="match status" value="1"/>
</dbReference>
<dbReference type="InterPro" id="IPR031322">
    <property type="entry name" value="Shikimate/glucono_kinase"/>
</dbReference>
<dbReference type="EMBL" id="LAOR01000004">
    <property type="protein sequence ID" value="KJW07833.1"/>
    <property type="molecule type" value="Genomic_DNA"/>
</dbReference>
<keyword evidence="1" id="KW-0028">Amino-acid biosynthesis</keyword>
<dbReference type="SUPFAM" id="SSF52540">
    <property type="entry name" value="P-loop containing nucleoside triphosphate hydrolases"/>
    <property type="match status" value="1"/>
</dbReference>
<dbReference type="PATRIC" id="fig|1441384.3.peg.1666"/>
<evidence type="ECO:0000313" key="3">
    <source>
        <dbReference type="EMBL" id="KJW07833.1"/>
    </source>
</evidence>
<proteinExistence type="predicted"/>
<organism evidence="3 4">
    <name type="scientific">Orientia tsutsugamushi str. UT144</name>
    <dbReference type="NCBI Taxonomy" id="1441384"/>
    <lineage>
        <taxon>Bacteria</taxon>
        <taxon>Pseudomonadati</taxon>
        <taxon>Pseudomonadota</taxon>
        <taxon>Alphaproteobacteria</taxon>
        <taxon>Rickettsiales</taxon>
        <taxon>Rickettsiaceae</taxon>
        <taxon>Rickettsieae</taxon>
        <taxon>Orientia</taxon>
    </lineage>
</organism>
<keyword evidence="3" id="KW-0418">Kinase</keyword>
<dbReference type="GO" id="GO:0009073">
    <property type="term" value="P:aromatic amino acid family biosynthetic process"/>
    <property type="evidence" value="ECO:0007669"/>
    <property type="project" value="UniProtKB-KW"/>
</dbReference>
<dbReference type="GO" id="GO:0004765">
    <property type="term" value="F:shikimate kinase activity"/>
    <property type="evidence" value="ECO:0007669"/>
    <property type="project" value="TreeGrafter"/>
</dbReference>
<name>A0A0F3RNI3_ORITS</name>
<evidence type="ECO:0000313" key="4">
    <source>
        <dbReference type="Proteomes" id="UP000033580"/>
    </source>
</evidence>
<reference evidence="3 4" key="1">
    <citation type="submission" date="2015-01" db="EMBL/GenBank/DDBJ databases">
        <title>Genome Sequencing of Rickettsiales.</title>
        <authorList>
            <person name="Daugherty S.C."/>
            <person name="Su Q."/>
            <person name="Abolude K."/>
            <person name="Beier-Sexton M."/>
            <person name="Carlyon J.A."/>
            <person name="Carter R."/>
            <person name="Day N.P."/>
            <person name="Dumler S.J."/>
            <person name="Dyachenko V."/>
            <person name="Godinez A."/>
            <person name="Kurtti T.J."/>
            <person name="Lichay M."/>
            <person name="Mullins K.E."/>
            <person name="Ott S."/>
            <person name="Pappas-Brown V."/>
            <person name="Paris D.H."/>
            <person name="Patel P."/>
            <person name="Richards A.L."/>
            <person name="Sadzewicz L."/>
            <person name="Sears K."/>
            <person name="Seidman D."/>
            <person name="Sengamalay N."/>
            <person name="Stenos J."/>
            <person name="Tallon L.J."/>
            <person name="Vincent G."/>
            <person name="Fraser C.M."/>
            <person name="Munderloh U."/>
            <person name="Dunning-Hotopp J.C."/>
        </authorList>
    </citation>
    <scope>NUCLEOTIDE SEQUENCE [LARGE SCALE GENOMIC DNA]</scope>
    <source>
        <strain evidence="3 4">UT144</strain>
    </source>
</reference>
<keyword evidence="2" id="KW-0057">Aromatic amino acid biosynthesis</keyword>
<evidence type="ECO:0000256" key="2">
    <source>
        <dbReference type="ARBA" id="ARBA00023141"/>
    </source>
</evidence>
<dbReference type="InterPro" id="IPR027417">
    <property type="entry name" value="P-loop_NTPase"/>
</dbReference>
<dbReference type="Proteomes" id="UP000033580">
    <property type="component" value="Unassembled WGS sequence"/>
</dbReference>
<dbReference type="PANTHER" id="PTHR21087">
    <property type="entry name" value="SHIKIMATE KINASE"/>
    <property type="match status" value="1"/>
</dbReference>
<dbReference type="AlphaFoldDB" id="A0A0F3RNI3"/>
<sequence>MAKKLVWKFINADVLGCAAHIGHTVSEVVGTEGERAFNHCLTEILPHQITKENVVITTDESIICGEKARELLKSEFTVYLKVSIPVQLERIAEGDYRPLLPVDNFAALIDKLHNERDSLYEQVASFSLSSDDGDIEGHTASIVEAMTK</sequence>
<dbReference type="Gene3D" id="3.40.50.300">
    <property type="entry name" value="P-loop containing nucleotide triphosphate hydrolases"/>
    <property type="match status" value="1"/>
</dbReference>